<gene>
    <name evidence="7" type="ORF">BLA29_011987</name>
</gene>
<keyword evidence="2 4" id="KW-0863">Zinc-finger</keyword>
<dbReference type="PROSITE" id="PS50178">
    <property type="entry name" value="ZF_FYVE"/>
    <property type="match status" value="1"/>
</dbReference>
<accession>A0A1Y3AZ99</accession>
<feature type="region of interest" description="Disordered" evidence="5">
    <location>
        <begin position="126"/>
        <end position="172"/>
    </location>
</feature>
<dbReference type="PANTHER" id="PTHR46319">
    <property type="entry name" value="ZINC FINGER FYVE DOMAIN-CONTAINING PROTEIN"/>
    <property type="match status" value="1"/>
</dbReference>
<evidence type="ECO:0000256" key="1">
    <source>
        <dbReference type="ARBA" id="ARBA00022723"/>
    </source>
</evidence>
<keyword evidence="1" id="KW-0479">Metal-binding</keyword>
<evidence type="ECO:0000256" key="3">
    <source>
        <dbReference type="ARBA" id="ARBA00022833"/>
    </source>
</evidence>
<proteinExistence type="predicted"/>
<evidence type="ECO:0000256" key="2">
    <source>
        <dbReference type="ARBA" id="ARBA00022771"/>
    </source>
</evidence>
<dbReference type="GO" id="GO:0016197">
    <property type="term" value="P:endosomal transport"/>
    <property type="evidence" value="ECO:0007669"/>
    <property type="project" value="TreeGrafter"/>
</dbReference>
<dbReference type="OrthoDB" id="245697at2759"/>
<dbReference type="GO" id="GO:0031901">
    <property type="term" value="C:early endosome membrane"/>
    <property type="evidence" value="ECO:0007669"/>
    <property type="project" value="TreeGrafter"/>
</dbReference>
<dbReference type="AlphaFoldDB" id="A0A1Y3AZ99"/>
<comment type="caution">
    <text evidence="7">The sequence shown here is derived from an EMBL/GenBank/DDBJ whole genome shotgun (WGS) entry which is preliminary data.</text>
</comment>
<keyword evidence="3" id="KW-0862">Zinc</keyword>
<evidence type="ECO:0000259" key="6">
    <source>
        <dbReference type="PROSITE" id="PS50178"/>
    </source>
</evidence>
<dbReference type="SUPFAM" id="SSF57903">
    <property type="entry name" value="FYVE/PHD zinc finger"/>
    <property type="match status" value="1"/>
</dbReference>
<dbReference type="Pfam" id="PF01363">
    <property type="entry name" value="FYVE"/>
    <property type="match status" value="1"/>
</dbReference>
<dbReference type="PANTHER" id="PTHR46319:SF3">
    <property type="entry name" value="ZINC FINGER FYVE DOMAIN-CONTAINING PROTEIN"/>
    <property type="match status" value="1"/>
</dbReference>
<protein>
    <recommendedName>
        <fullName evidence="6">FYVE-type domain-containing protein</fullName>
    </recommendedName>
</protein>
<keyword evidence="8" id="KW-1185">Reference proteome</keyword>
<organism evidence="7 8">
    <name type="scientific">Euroglyphus maynei</name>
    <name type="common">Mayne's house dust mite</name>
    <dbReference type="NCBI Taxonomy" id="6958"/>
    <lineage>
        <taxon>Eukaryota</taxon>
        <taxon>Metazoa</taxon>
        <taxon>Ecdysozoa</taxon>
        <taxon>Arthropoda</taxon>
        <taxon>Chelicerata</taxon>
        <taxon>Arachnida</taxon>
        <taxon>Acari</taxon>
        <taxon>Acariformes</taxon>
        <taxon>Sarcoptiformes</taxon>
        <taxon>Astigmata</taxon>
        <taxon>Psoroptidia</taxon>
        <taxon>Analgoidea</taxon>
        <taxon>Pyroglyphidae</taxon>
        <taxon>Pyroglyphinae</taxon>
        <taxon>Euroglyphus</taxon>
    </lineage>
</organism>
<reference evidence="7 8" key="1">
    <citation type="submission" date="2017-03" db="EMBL/GenBank/DDBJ databases">
        <title>Genome Survey of Euroglyphus maynei.</title>
        <authorList>
            <person name="Arlian L.G."/>
            <person name="Morgan M.S."/>
            <person name="Rider S.D."/>
        </authorList>
    </citation>
    <scope>NUCLEOTIDE SEQUENCE [LARGE SCALE GENOMIC DNA]</scope>
    <source>
        <strain evidence="7">Arlian Lab</strain>
        <tissue evidence="7">Whole body</tissue>
    </source>
</reference>
<dbReference type="InterPro" id="IPR011011">
    <property type="entry name" value="Znf_FYVE_PHD"/>
</dbReference>
<feature type="compositionally biased region" description="Low complexity" evidence="5">
    <location>
        <begin position="130"/>
        <end position="147"/>
    </location>
</feature>
<dbReference type="GO" id="GO:0008270">
    <property type="term" value="F:zinc ion binding"/>
    <property type="evidence" value="ECO:0007669"/>
    <property type="project" value="UniProtKB-KW"/>
</dbReference>
<dbReference type="Gene3D" id="3.30.40.10">
    <property type="entry name" value="Zinc/RING finger domain, C3HC4 (zinc finger)"/>
    <property type="match status" value="1"/>
</dbReference>
<dbReference type="InterPro" id="IPR013083">
    <property type="entry name" value="Znf_RING/FYVE/PHD"/>
</dbReference>
<evidence type="ECO:0000256" key="5">
    <source>
        <dbReference type="SAM" id="MobiDB-lite"/>
    </source>
</evidence>
<dbReference type="InterPro" id="IPR000306">
    <property type="entry name" value="Znf_FYVE"/>
</dbReference>
<dbReference type="Proteomes" id="UP000194236">
    <property type="component" value="Unassembled WGS sequence"/>
</dbReference>
<dbReference type="InterPro" id="IPR017455">
    <property type="entry name" value="Znf_FYVE-rel"/>
</dbReference>
<feature type="non-terminal residue" evidence="7">
    <location>
        <position position="172"/>
    </location>
</feature>
<evidence type="ECO:0000256" key="4">
    <source>
        <dbReference type="PROSITE-ProRule" id="PRU00091"/>
    </source>
</evidence>
<evidence type="ECO:0000313" key="7">
    <source>
        <dbReference type="EMBL" id="OTF73841.1"/>
    </source>
</evidence>
<name>A0A1Y3AZ99_EURMA</name>
<evidence type="ECO:0000313" key="8">
    <source>
        <dbReference type="Proteomes" id="UP000194236"/>
    </source>
</evidence>
<feature type="domain" description="FYVE-type" evidence="6">
    <location>
        <begin position="22"/>
        <end position="81"/>
    </location>
</feature>
<sequence length="172" mass="19276">MTNNAVTETTRFGDLAPVWLHDNYVTMCHLCTEPFTILNRRHHCRACGQIFCANCSSHQFPLKYLEYKNGRVCDYCYEKLISMQNPLASSPPRVCSFNNQNTDSNSDYHDYANLVESTPQISVVSISPQNSIKSTSSTTSSSGITSGNGNGLLKNLTRKNRSNSCHELRNNQ</sequence>
<dbReference type="EMBL" id="MUJZ01049820">
    <property type="protein sequence ID" value="OTF73841.1"/>
    <property type="molecule type" value="Genomic_DNA"/>
</dbReference>
<dbReference type="SMART" id="SM00064">
    <property type="entry name" value="FYVE"/>
    <property type="match status" value="1"/>
</dbReference>